<evidence type="ECO:0000313" key="2">
    <source>
        <dbReference type="Proteomes" id="UP000298438"/>
    </source>
</evidence>
<dbReference type="Pfam" id="PF07822">
    <property type="entry name" value="Toxin_13"/>
    <property type="match status" value="1"/>
</dbReference>
<protein>
    <submittedName>
        <fullName evidence="1">Uncharacterized protein</fullName>
    </submittedName>
</protein>
<dbReference type="GO" id="GO:0005576">
    <property type="term" value="C:extracellular region"/>
    <property type="evidence" value="ECO:0007669"/>
    <property type="project" value="InterPro"/>
</dbReference>
<sequence>MTVRQQYTPCVRCPGRAPGGRGQCIGPSTRRGT</sequence>
<dbReference type="EMBL" id="SPVF01000164">
    <property type="protein sequence ID" value="TFW18258.1"/>
    <property type="molecule type" value="Genomic_DNA"/>
</dbReference>
<dbReference type="InterPro" id="IPR036586">
    <property type="entry name" value="Neurotoxin_B-IV-like_sf"/>
</dbReference>
<proteinExistence type="predicted"/>
<accession>A0A4Y9SCW5</accession>
<reference evidence="1 2" key="1">
    <citation type="submission" date="2019-03" db="EMBL/GenBank/DDBJ databases">
        <title>Draft Genome Sequence of Massilia arenosa sp. nov., a Novel Massilia Species Isolated from a Sandy-loam Maize Soil.</title>
        <authorList>
            <person name="Raths R."/>
            <person name="Peta V."/>
            <person name="Bucking H."/>
        </authorList>
    </citation>
    <scope>NUCLEOTIDE SEQUENCE [LARGE SCALE GENOMIC DNA]</scope>
    <source>
        <strain evidence="1 2">MC02</strain>
    </source>
</reference>
<dbReference type="AlphaFoldDB" id="A0A4Y9SCW5"/>
<dbReference type="Proteomes" id="UP000298438">
    <property type="component" value="Unassembled WGS sequence"/>
</dbReference>
<gene>
    <name evidence="1" type="ORF">E4L96_13350</name>
</gene>
<dbReference type="SUPFAM" id="SSF57011">
    <property type="entry name" value="Neurotoxin B-IV"/>
    <property type="match status" value="1"/>
</dbReference>
<dbReference type="GO" id="GO:0019871">
    <property type="term" value="F:sodium channel inhibitor activity"/>
    <property type="evidence" value="ECO:0007669"/>
    <property type="project" value="InterPro"/>
</dbReference>
<dbReference type="InterPro" id="IPR012497">
    <property type="entry name" value="Neurotoxin_B-IV"/>
</dbReference>
<name>A0A4Y9SCW5_9BURK</name>
<comment type="caution">
    <text evidence="1">The sequence shown here is derived from an EMBL/GenBank/DDBJ whole genome shotgun (WGS) entry which is preliminary data.</text>
</comment>
<keyword evidence="2" id="KW-1185">Reference proteome</keyword>
<organism evidence="1 2">
    <name type="scientific">Zemynaea arenosa</name>
    <dbReference type="NCBI Taxonomy" id="2561931"/>
    <lineage>
        <taxon>Bacteria</taxon>
        <taxon>Pseudomonadati</taxon>
        <taxon>Pseudomonadota</taxon>
        <taxon>Betaproteobacteria</taxon>
        <taxon>Burkholderiales</taxon>
        <taxon>Oxalobacteraceae</taxon>
        <taxon>Telluria group</taxon>
        <taxon>Zemynaea</taxon>
    </lineage>
</organism>
<evidence type="ECO:0000313" key="1">
    <source>
        <dbReference type="EMBL" id="TFW18258.1"/>
    </source>
</evidence>